<feature type="compositionally biased region" description="Basic and acidic residues" evidence="1">
    <location>
        <begin position="1"/>
        <end position="18"/>
    </location>
</feature>
<protein>
    <submittedName>
        <fullName evidence="3">Uncharacterized protein</fullName>
    </submittedName>
</protein>
<dbReference type="RefSeq" id="WP_135475939.1">
    <property type="nucleotide sequence ID" value="NZ_SIJK02000001.1"/>
</dbReference>
<accession>A0ABS4D4I5</accession>
<keyword evidence="2" id="KW-0812">Transmembrane</keyword>
<reference evidence="3 4" key="1">
    <citation type="submission" date="2021-03" db="EMBL/GenBank/DDBJ databases">
        <authorList>
            <person name="Grouzdev D.S."/>
        </authorList>
    </citation>
    <scope>NUCLEOTIDE SEQUENCE [LARGE SCALE GENOMIC DNA]</scope>
    <source>
        <strain evidence="3 4">M50-1</strain>
    </source>
</reference>
<gene>
    <name evidence="3" type="ORF">EYB53_001395</name>
</gene>
<dbReference type="Proteomes" id="UP001193081">
    <property type="component" value="Unassembled WGS sequence"/>
</dbReference>
<name>A0ABS4D4I5_9CHLR</name>
<evidence type="ECO:0000313" key="4">
    <source>
        <dbReference type="Proteomes" id="UP001193081"/>
    </source>
</evidence>
<evidence type="ECO:0000313" key="3">
    <source>
        <dbReference type="EMBL" id="MBP1464350.1"/>
    </source>
</evidence>
<evidence type="ECO:0000256" key="1">
    <source>
        <dbReference type="SAM" id="MobiDB-lite"/>
    </source>
</evidence>
<dbReference type="EMBL" id="SIJK02000001">
    <property type="protein sequence ID" value="MBP1464350.1"/>
    <property type="molecule type" value="Genomic_DNA"/>
</dbReference>
<organism evidence="3 4">
    <name type="scientific">Candidatus Chloroploca mongolica</name>
    <dbReference type="NCBI Taxonomy" id="2528176"/>
    <lineage>
        <taxon>Bacteria</taxon>
        <taxon>Bacillati</taxon>
        <taxon>Chloroflexota</taxon>
        <taxon>Chloroflexia</taxon>
        <taxon>Chloroflexales</taxon>
        <taxon>Chloroflexineae</taxon>
        <taxon>Oscillochloridaceae</taxon>
        <taxon>Candidatus Chloroploca</taxon>
    </lineage>
</organism>
<sequence length="112" mass="12600">MSMNLRRNERATGSHDDDAAPQAANYLRSHSIDEMANDVQDKVDAVTESRFNKATKAAADALERSGDYLQDQDVNGLRGGLKKMIRRYPIPILLITAVVTFMLGRKIFQTFR</sequence>
<feature type="region of interest" description="Disordered" evidence="1">
    <location>
        <begin position="1"/>
        <end position="22"/>
    </location>
</feature>
<keyword evidence="2" id="KW-1133">Transmembrane helix</keyword>
<evidence type="ECO:0000256" key="2">
    <source>
        <dbReference type="SAM" id="Phobius"/>
    </source>
</evidence>
<proteinExistence type="predicted"/>
<keyword evidence="2" id="KW-0472">Membrane</keyword>
<feature type="transmembrane region" description="Helical" evidence="2">
    <location>
        <begin position="88"/>
        <end position="108"/>
    </location>
</feature>
<keyword evidence="4" id="KW-1185">Reference proteome</keyword>
<comment type="caution">
    <text evidence="3">The sequence shown here is derived from an EMBL/GenBank/DDBJ whole genome shotgun (WGS) entry which is preliminary data.</text>
</comment>